<dbReference type="Proteomes" id="UP000646827">
    <property type="component" value="Unassembled WGS sequence"/>
</dbReference>
<dbReference type="InterPro" id="IPR000008">
    <property type="entry name" value="C2_dom"/>
</dbReference>
<accession>A0A8H7RXY4</accession>
<dbReference type="SUPFAM" id="SSF49562">
    <property type="entry name" value="C2 domain (Calcium/lipid-binding domain, CaLB)"/>
    <property type="match status" value="1"/>
</dbReference>
<dbReference type="PROSITE" id="PS50004">
    <property type="entry name" value="C2"/>
    <property type="match status" value="1"/>
</dbReference>
<keyword evidence="2" id="KW-0378">Hydrolase</keyword>
<dbReference type="AlphaFoldDB" id="A0A8H7RXY4"/>
<name>A0A8H7RXY4_9FUNG</name>
<sequence length="332" mass="37566">MLHNEGSLSLTVVSAQDMPDVEKLGKQDPYVQFTLYLEDKKSFQKTHVQKNAGHNATWNQSFDMRLTGEPELFIEVMDEEKGVDELIGFCAIPINQVVQAPGGSFNGLFGLFLVNGKSAGTIHLNLVARGFNSPPGGQQSGQPIQGRSYVSEEHLKRVKSLRNKGIAGDIGTAVLGGALAVGAGFLGNKLHQDYEKKKEEEQQQQEQFEQEKQKLEQDRERFEREQQEAEQRRRREEEEQKQRAEHERRKHQQEEQHRHHDEGRSEHGHHNEGRSEHGHHHNGGGAREWDPVGTYAAGDRVKYHGHSYICLQSHTSNPTWMPGAAHSLWQGA</sequence>
<keyword evidence="1" id="KW-0479">Metal-binding</keyword>
<dbReference type="CDD" id="cd00030">
    <property type="entry name" value="C2"/>
    <property type="match status" value="1"/>
</dbReference>
<dbReference type="InterPro" id="IPR036573">
    <property type="entry name" value="CBM_sf_5/12"/>
</dbReference>
<feature type="domain" description="C2" evidence="5">
    <location>
        <begin position="1"/>
        <end position="107"/>
    </location>
</feature>
<dbReference type="InterPro" id="IPR035892">
    <property type="entry name" value="C2_domain_sf"/>
</dbReference>
<dbReference type="Pfam" id="PF00168">
    <property type="entry name" value="C2"/>
    <property type="match status" value="1"/>
</dbReference>
<dbReference type="GO" id="GO:0005975">
    <property type="term" value="P:carbohydrate metabolic process"/>
    <property type="evidence" value="ECO:0007669"/>
    <property type="project" value="InterPro"/>
</dbReference>
<feature type="region of interest" description="Disordered" evidence="4">
    <location>
        <begin position="196"/>
        <end position="291"/>
    </location>
</feature>
<evidence type="ECO:0000256" key="1">
    <source>
        <dbReference type="ARBA" id="ARBA00022723"/>
    </source>
</evidence>
<dbReference type="SMART" id="SM00239">
    <property type="entry name" value="C2"/>
    <property type="match status" value="1"/>
</dbReference>
<protein>
    <recommendedName>
        <fullName evidence="5">C2 domain-containing protein</fullName>
    </recommendedName>
</protein>
<dbReference type="PANTHER" id="PTHR45911:SF4">
    <property type="entry name" value="MULTIPLE C2 AND TRANSMEMBRANE DOMAIN-CONTAINING PROTEIN"/>
    <property type="match status" value="1"/>
</dbReference>
<organism evidence="6 7">
    <name type="scientific">Circinella minor</name>
    <dbReference type="NCBI Taxonomy" id="1195481"/>
    <lineage>
        <taxon>Eukaryota</taxon>
        <taxon>Fungi</taxon>
        <taxon>Fungi incertae sedis</taxon>
        <taxon>Mucoromycota</taxon>
        <taxon>Mucoromycotina</taxon>
        <taxon>Mucoromycetes</taxon>
        <taxon>Mucorales</taxon>
        <taxon>Lichtheimiaceae</taxon>
        <taxon>Circinella</taxon>
    </lineage>
</organism>
<reference evidence="6 7" key="1">
    <citation type="submission" date="2020-12" db="EMBL/GenBank/DDBJ databases">
        <title>Metabolic potential, ecology and presence of endohyphal bacteria is reflected in genomic diversity of Mucoromycotina.</title>
        <authorList>
            <person name="Muszewska A."/>
            <person name="Okrasinska A."/>
            <person name="Steczkiewicz K."/>
            <person name="Drgas O."/>
            <person name="Orlowska M."/>
            <person name="Perlinska-Lenart U."/>
            <person name="Aleksandrzak-Piekarczyk T."/>
            <person name="Szatraj K."/>
            <person name="Zielenkiewicz U."/>
            <person name="Pilsyk S."/>
            <person name="Malc E."/>
            <person name="Mieczkowski P."/>
            <person name="Kruszewska J.S."/>
            <person name="Biernat P."/>
            <person name="Pawlowska J."/>
        </authorList>
    </citation>
    <scope>NUCLEOTIDE SEQUENCE [LARGE SCALE GENOMIC DNA]</scope>
    <source>
        <strain evidence="6 7">CBS 142.35</strain>
    </source>
</reference>
<dbReference type="PANTHER" id="PTHR45911">
    <property type="entry name" value="C2 DOMAIN-CONTAINING PROTEIN"/>
    <property type="match status" value="1"/>
</dbReference>
<dbReference type="Gene3D" id="2.60.40.150">
    <property type="entry name" value="C2 domain"/>
    <property type="match status" value="1"/>
</dbReference>
<dbReference type="GO" id="GO:0005576">
    <property type="term" value="C:extracellular region"/>
    <property type="evidence" value="ECO:0007669"/>
    <property type="project" value="InterPro"/>
</dbReference>
<dbReference type="GO" id="GO:0005509">
    <property type="term" value="F:calcium ion binding"/>
    <property type="evidence" value="ECO:0007669"/>
    <property type="project" value="TreeGrafter"/>
</dbReference>
<evidence type="ECO:0000313" key="7">
    <source>
        <dbReference type="Proteomes" id="UP000646827"/>
    </source>
</evidence>
<dbReference type="GO" id="GO:0030246">
    <property type="term" value="F:carbohydrate binding"/>
    <property type="evidence" value="ECO:0007669"/>
    <property type="project" value="InterPro"/>
</dbReference>
<dbReference type="InterPro" id="IPR003610">
    <property type="entry name" value="CBM5/12"/>
</dbReference>
<dbReference type="GO" id="GO:0016020">
    <property type="term" value="C:membrane"/>
    <property type="evidence" value="ECO:0007669"/>
    <property type="project" value="TreeGrafter"/>
</dbReference>
<evidence type="ECO:0000256" key="3">
    <source>
        <dbReference type="ARBA" id="ARBA00022837"/>
    </source>
</evidence>
<feature type="compositionally biased region" description="Basic and acidic residues" evidence="4">
    <location>
        <begin position="209"/>
        <end position="276"/>
    </location>
</feature>
<keyword evidence="7" id="KW-1185">Reference proteome</keyword>
<gene>
    <name evidence="6" type="ORF">INT45_007806</name>
</gene>
<dbReference type="Gene3D" id="2.10.10.20">
    <property type="entry name" value="Carbohydrate-binding module superfamily 5/12"/>
    <property type="match status" value="1"/>
</dbReference>
<comment type="caution">
    <text evidence="6">The sequence shown here is derived from an EMBL/GenBank/DDBJ whole genome shotgun (WGS) entry which is preliminary data.</text>
</comment>
<evidence type="ECO:0000313" key="6">
    <source>
        <dbReference type="EMBL" id="KAG2218905.1"/>
    </source>
</evidence>
<evidence type="ECO:0000256" key="4">
    <source>
        <dbReference type="SAM" id="MobiDB-lite"/>
    </source>
</evidence>
<dbReference type="GO" id="GO:0004553">
    <property type="term" value="F:hydrolase activity, hydrolyzing O-glycosyl compounds"/>
    <property type="evidence" value="ECO:0007669"/>
    <property type="project" value="InterPro"/>
</dbReference>
<evidence type="ECO:0000259" key="5">
    <source>
        <dbReference type="PROSITE" id="PS50004"/>
    </source>
</evidence>
<keyword evidence="3" id="KW-0106">Calcium</keyword>
<evidence type="ECO:0000256" key="2">
    <source>
        <dbReference type="ARBA" id="ARBA00022801"/>
    </source>
</evidence>
<dbReference type="SUPFAM" id="SSF51055">
    <property type="entry name" value="Carbohydrate binding domain"/>
    <property type="match status" value="1"/>
</dbReference>
<dbReference type="EMBL" id="JAEPRB010000204">
    <property type="protein sequence ID" value="KAG2218905.1"/>
    <property type="molecule type" value="Genomic_DNA"/>
</dbReference>
<proteinExistence type="predicted"/>
<dbReference type="OrthoDB" id="270970at2759"/>
<dbReference type="Pfam" id="PF02839">
    <property type="entry name" value="CBM_5_12"/>
    <property type="match status" value="1"/>
</dbReference>
<dbReference type="SMART" id="SM00495">
    <property type="entry name" value="ChtBD3"/>
    <property type="match status" value="1"/>
</dbReference>
<dbReference type="CDD" id="cd12214">
    <property type="entry name" value="ChiA1_BD"/>
    <property type="match status" value="1"/>
</dbReference>